<dbReference type="InterPro" id="IPR003593">
    <property type="entry name" value="AAA+_ATPase"/>
</dbReference>
<keyword evidence="6 14" id="KW-0547">Nucleotide-binding</keyword>
<evidence type="ECO:0000313" key="18">
    <source>
        <dbReference type="Proteomes" id="UP000317093"/>
    </source>
</evidence>
<proteinExistence type="inferred from homology"/>
<dbReference type="GO" id="GO:0005886">
    <property type="term" value="C:plasma membrane"/>
    <property type="evidence" value="ECO:0007669"/>
    <property type="project" value="UniProtKB-SubCell"/>
</dbReference>
<evidence type="ECO:0000256" key="12">
    <source>
        <dbReference type="ARBA" id="ARBA00023136"/>
    </source>
</evidence>
<dbReference type="InterPro" id="IPR000642">
    <property type="entry name" value="Peptidase_M41"/>
</dbReference>
<dbReference type="GO" id="GO:0005524">
    <property type="term" value="F:ATP binding"/>
    <property type="evidence" value="ECO:0007669"/>
    <property type="project" value="UniProtKB-UniRule"/>
</dbReference>
<dbReference type="PANTHER" id="PTHR23076:SF97">
    <property type="entry name" value="ATP-DEPENDENT ZINC METALLOPROTEASE YME1L1"/>
    <property type="match status" value="1"/>
</dbReference>
<comment type="similarity">
    <text evidence="13 14">In the central section; belongs to the AAA ATPase family.</text>
</comment>
<feature type="binding site" evidence="14">
    <location>
        <position position="568"/>
    </location>
    <ligand>
        <name>Zn(2+)</name>
        <dbReference type="ChEBI" id="CHEBI:29105"/>
        <note>catalytic</note>
    </ligand>
</feature>
<organism evidence="17 18">
    <name type="scientific">Kolteria novifilia</name>
    <dbReference type="NCBI Taxonomy" id="2527975"/>
    <lineage>
        <taxon>Bacteria</taxon>
        <taxon>Pseudomonadati</taxon>
        <taxon>Planctomycetota</taxon>
        <taxon>Planctomycetia</taxon>
        <taxon>Kolteriales</taxon>
        <taxon>Kolteriaceae</taxon>
        <taxon>Kolteria</taxon>
    </lineage>
</organism>
<evidence type="ECO:0000259" key="16">
    <source>
        <dbReference type="SMART" id="SM00382"/>
    </source>
</evidence>
<dbReference type="Gene3D" id="3.40.50.300">
    <property type="entry name" value="P-loop containing nucleotide triphosphate hydrolases"/>
    <property type="match status" value="1"/>
</dbReference>
<dbReference type="GO" id="GO:0006508">
    <property type="term" value="P:proteolysis"/>
    <property type="evidence" value="ECO:0007669"/>
    <property type="project" value="UniProtKB-KW"/>
</dbReference>
<comment type="cofactor">
    <cofactor evidence="14">
        <name>Zn(2+)</name>
        <dbReference type="ChEBI" id="CHEBI:29105"/>
    </cofactor>
    <text evidence="14">Binds 1 zinc ion per subunit.</text>
</comment>
<dbReference type="GO" id="GO:0004222">
    <property type="term" value="F:metalloendopeptidase activity"/>
    <property type="evidence" value="ECO:0007669"/>
    <property type="project" value="InterPro"/>
</dbReference>
<dbReference type="InterPro" id="IPR003959">
    <property type="entry name" value="ATPase_AAA_core"/>
</dbReference>
<evidence type="ECO:0000256" key="15">
    <source>
        <dbReference type="SAM" id="MobiDB-lite"/>
    </source>
</evidence>
<dbReference type="FunFam" id="3.40.50.300:FF:000001">
    <property type="entry name" value="ATP-dependent zinc metalloprotease FtsH"/>
    <property type="match status" value="1"/>
</dbReference>
<feature type="region of interest" description="Disordered" evidence="15">
    <location>
        <begin position="680"/>
        <end position="714"/>
    </location>
</feature>
<dbReference type="SUPFAM" id="SSF140990">
    <property type="entry name" value="FtsH protease domain-like"/>
    <property type="match status" value="1"/>
</dbReference>
<feature type="region of interest" description="Disordered" evidence="15">
    <location>
        <begin position="1"/>
        <end position="29"/>
    </location>
</feature>
<feature type="binding site" evidence="14">
    <location>
        <position position="492"/>
    </location>
    <ligand>
        <name>Zn(2+)</name>
        <dbReference type="ChEBI" id="CHEBI:29105"/>
        <note>catalytic</note>
    </ligand>
</feature>
<dbReference type="InterPro" id="IPR005936">
    <property type="entry name" value="FtsH"/>
</dbReference>
<evidence type="ECO:0000313" key="17">
    <source>
        <dbReference type="EMBL" id="QDU64735.1"/>
    </source>
</evidence>
<keyword evidence="5 14" id="KW-0479">Metal-binding</keyword>
<dbReference type="SMART" id="SM00382">
    <property type="entry name" value="AAA"/>
    <property type="match status" value="1"/>
</dbReference>
<evidence type="ECO:0000256" key="7">
    <source>
        <dbReference type="ARBA" id="ARBA00022801"/>
    </source>
</evidence>
<dbReference type="Gene3D" id="1.10.8.60">
    <property type="match status" value="1"/>
</dbReference>
<keyword evidence="11 14" id="KW-0482">Metalloprotease</keyword>
<evidence type="ECO:0000256" key="2">
    <source>
        <dbReference type="ARBA" id="ARBA00010044"/>
    </source>
</evidence>
<dbReference type="GO" id="GO:0008270">
    <property type="term" value="F:zinc ion binding"/>
    <property type="evidence" value="ECO:0007669"/>
    <property type="project" value="UniProtKB-UniRule"/>
</dbReference>
<sequence>MADDSPDGNPLPSSRSPQSPQAGKSETARGPRIPRGLIVIVVFCLLAILVVGLASDKGRTITNISFTKFQSHWSEKEKRYLGFDQGELREDALYVRPTQVLAATPKEAASKEDASTKTDAKAKSKLPDDRPMLGFLEKRELWYRVYVPPYAIDYEFLERLGTIEDFKYDPGNPMLRAIVWYALSLGVLVGIFYFLFLRPLRSQNGPGNVLSFGRSRPKLIQKEHTNVRFPDVAGIDEAKEEVGEVIEFLKNPEKFQGLGGRIPRGLLFAGPPGTGKTLLAKAIAGEADVPFYSICGSDFVEMFVGVGASRVRDLFRQAKETTPCIIFLDEVDAVGRRRGSGLGGGHDEREQTLNAILVEMDGFETNEQVIVIASTNRPDVLDPALLRPGRFDREIMINLPDLPGRYQILKVHARHVKMSDEVDLMRVARGTPMFSGADLAALVNEAAIMATMAGKKSIEQDDLEEARDKVCFGREKRSRVLDQHDREVTAYHEAGHAMLTRLLPNAQPLHKVTIIPRGMSLGSTMSLPEKDRYTISRAEMIDEIQVLFGGRIAEEIYFNDISSGARNDIERASDMARKMVCEYGMSDELGPILYLAKEQQVFLGGEVSKPREFSEATAEKIDQAVRRIIDSCYADATQALKQQKDETELVAKALLKYETLSAEEIEKLLRTGDLSMFDYKLPAEAKEEESEQEADSDNEIPEGETEPATSESSE</sequence>
<dbReference type="Proteomes" id="UP000317093">
    <property type="component" value="Chromosome"/>
</dbReference>
<dbReference type="GO" id="GO:0016887">
    <property type="term" value="F:ATP hydrolysis activity"/>
    <property type="evidence" value="ECO:0007669"/>
    <property type="project" value="UniProtKB-UniRule"/>
</dbReference>
<dbReference type="GO" id="GO:0004176">
    <property type="term" value="F:ATP-dependent peptidase activity"/>
    <property type="evidence" value="ECO:0007669"/>
    <property type="project" value="InterPro"/>
</dbReference>
<feature type="active site" evidence="14">
    <location>
        <position position="493"/>
    </location>
</feature>
<keyword evidence="9 14" id="KW-0067">ATP-binding</keyword>
<evidence type="ECO:0000256" key="11">
    <source>
        <dbReference type="ARBA" id="ARBA00023049"/>
    </source>
</evidence>
<evidence type="ECO:0000256" key="3">
    <source>
        <dbReference type="ARBA" id="ARBA00022670"/>
    </source>
</evidence>
<feature type="domain" description="AAA+ ATPase" evidence="16">
    <location>
        <begin position="262"/>
        <end position="401"/>
    </location>
</feature>
<name>A0A518BCN2_9BACT</name>
<evidence type="ECO:0000256" key="13">
    <source>
        <dbReference type="ARBA" id="ARBA00061570"/>
    </source>
</evidence>
<accession>A0A518BCN2</accession>
<feature type="binding site" evidence="14">
    <location>
        <position position="496"/>
    </location>
    <ligand>
        <name>Zn(2+)</name>
        <dbReference type="ChEBI" id="CHEBI:29105"/>
        <note>catalytic</note>
    </ligand>
</feature>
<dbReference type="GO" id="GO:0030163">
    <property type="term" value="P:protein catabolic process"/>
    <property type="evidence" value="ECO:0007669"/>
    <property type="project" value="UniProtKB-UniRule"/>
</dbReference>
<keyword evidence="4 14" id="KW-0812">Transmembrane</keyword>
<feature type="region of interest" description="Disordered" evidence="15">
    <location>
        <begin position="104"/>
        <end position="125"/>
    </location>
</feature>
<evidence type="ECO:0000256" key="4">
    <source>
        <dbReference type="ARBA" id="ARBA00022692"/>
    </source>
</evidence>
<dbReference type="PANTHER" id="PTHR23076">
    <property type="entry name" value="METALLOPROTEASE M41 FTSH"/>
    <property type="match status" value="1"/>
</dbReference>
<dbReference type="RefSeq" id="WP_419193048.1">
    <property type="nucleotide sequence ID" value="NZ_CP036279.1"/>
</dbReference>
<dbReference type="InterPro" id="IPR041569">
    <property type="entry name" value="AAA_lid_3"/>
</dbReference>
<evidence type="ECO:0000256" key="8">
    <source>
        <dbReference type="ARBA" id="ARBA00022833"/>
    </source>
</evidence>
<comment type="function">
    <text evidence="14">Acts as a processive, ATP-dependent zinc metallopeptidase for both cytoplasmic and membrane proteins. Plays a role in the quality control of integral membrane proteins.</text>
</comment>
<keyword evidence="18" id="KW-1185">Reference proteome</keyword>
<evidence type="ECO:0000256" key="14">
    <source>
        <dbReference type="HAMAP-Rule" id="MF_01458"/>
    </source>
</evidence>
<keyword evidence="7 14" id="KW-0378">Hydrolase</keyword>
<comment type="subunit">
    <text evidence="14">Homohexamer.</text>
</comment>
<dbReference type="Pfam" id="PF01434">
    <property type="entry name" value="Peptidase_M41"/>
    <property type="match status" value="1"/>
</dbReference>
<evidence type="ECO:0000256" key="6">
    <source>
        <dbReference type="ARBA" id="ARBA00022741"/>
    </source>
</evidence>
<feature type="compositionally biased region" description="Low complexity" evidence="15">
    <location>
        <begin position="10"/>
        <end position="21"/>
    </location>
</feature>
<dbReference type="FunFam" id="1.10.8.60:FF:000001">
    <property type="entry name" value="ATP-dependent zinc metalloprotease FtsH"/>
    <property type="match status" value="1"/>
</dbReference>
<evidence type="ECO:0000256" key="10">
    <source>
        <dbReference type="ARBA" id="ARBA00022989"/>
    </source>
</evidence>
<keyword evidence="10 14" id="KW-1133">Transmembrane helix</keyword>
<feature type="compositionally biased region" description="Basic and acidic residues" evidence="15">
    <location>
        <begin position="108"/>
        <end position="125"/>
    </location>
</feature>
<feature type="transmembrane region" description="Helical" evidence="14">
    <location>
        <begin position="177"/>
        <end position="196"/>
    </location>
</feature>
<evidence type="ECO:0000256" key="1">
    <source>
        <dbReference type="ARBA" id="ARBA00004370"/>
    </source>
</evidence>
<dbReference type="FunFam" id="1.20.58.760:FF:000001">
    <property type="entry name" value="ATP-dependent zinc metalloprotease FtsH"/>
    <property type="match status" value="1"/>
</dbReference>
<keyword evidence="8 14" id="KW-0862">Zinc</keyword>
<dbReference type="SUPFAM" id="SSF52540">
    <property type="entry name" value="P-loop containing nucleoside triphosphate hydrolases"/>
    <property type="match status" value="1"/>
</dbReference>
<protein>
    <recommendedName>
        <fullName evidence="14">ATP-dependent zinc metalloprotease FtsH</fullName>
        <ecNumber evidence="14">3.4.24.-</ecNumber>
    </recommendedName>
</protein>
<comment type="similarity">
    <text evidence="2 14">In the C-terminal section; belongs to the peptidase M41 family.</text>
</comment>
<dbReference type="Gene3D" id="1.20.58.760">
    <property type="entry name" value="Peptidase M41"/>
    <property type="match status" value="1"/>
</dbReference>
<dbReference type="EMBL" id="CP036279">
    <property type="protein sequence ID" value="QDU64735.1"/>
    <property type="molecule type" value="Genomic_DNA"/>
</dbReference>
<dbReference type="InterPro" id="IPR027417">
    <property type="entry name" value="P-loop_NTPase"/>
</dbReference>
<keyword evidence="12 14" id="KW-0472">Membrane</keyword>
<keyword evidence="3 14" id="KW-0645">Protease</keyword>
<dbReference type="Pfam" id="PF00004">
    <property type="entry name" value="AAA"/>
    <property type="match status" value="1"/>
</dbReference>
<dbReference type="KEGG" id="knv:Pan216_56270"/>
<gene>
    <name evidence="17" type="primary">ftsH_2</name>
    <name evidence="14" type="synonym">ftsH</name>
    <name evidence="17" type="ORF">Pan216_56270</name>
</gene>
<dbReference type="NCBIfam" id="TIGR01241">
    <property type="entry name" value="FtsH_fam"/>
    <property type="match status" value="1"/>
</dbReference>
<dbReference type="CDD" id="cd19501">
    <property type="entry name" value="RecA-like_FtsH"/>
    <property type="match status" value="1"/>
</dbReference>
<feature type="compositionally biased region" description="Acidic residues" evidence="15">
    <location>
        <begin position="686"/>
        <end position="705"/>
    </location>
</feature>
<feature type="transmembrane region" description="Helical" evidence="14">
    <location>
        <begin position="33"/>
        <end position="54"/>
    </location>
</feature>
<reference evidence="17 18" key="1">
    <citation type="submission" date="2019-02" db="EMBL/GenBank/DDBJ databases">
        <title>Deep-cultivation of Planctomycetes and their phenomic and genomic characterization uncovers novel biology.</title>
        <authorList>
            <person name="Wiegand S."/>
            <person name="Jogler M."/>
            <person name="Boedeker C."/>
            <person name="Pinto D."/>
            <person name="Vollmers J."/>
            <person name="Rivas-Marin E."/>
            <person name="Kohn T."/>
            <person name="Peeters S.H."/>
            <person name="Heuer A."/>
            <person name="Rast P."/>
            <person name="Oberbeckmann S."/>
            <person name="Bunk B."/>
            <person name="Jeske O."/>
            <person name="Meyerdierks A."/>
            <person name="Storesund J.E."/>
            <person name="Kallscheuer N."/>
            <person name="Luecker S."/>
            <person name="Lage O.M."/>
            <person name="Pohl T."/>
            <person name="Merkel B.J."/>
            <person name="Hornburger P."/>
            <person name="Mueller R.-W."/>
            <person name="Bruemmer F."/>
            <person name="Labrenz M."/>
            <person name="Spormann A.M."/>
            <person name="Op den Camp H."/>
            <person name="Overmann J."/>
            <person name="Amann R."/>
            <person name="Jetten M.S.M."/>
            <person name="Mascher T."/>
            <person name="Medema M.H."/>
            <person name="Devos D.P."/>
            <person name="Kaster A.-K."/>
            <person name="Ovreas L."/>
            <person name="Rohde M."/>
            <person name="Galperin M.Y."/>
            <person name="Jogler C."/>
        </authorList>
    </citation>
    <scope>NUCLEOTIDE SEQUENCE [LARGE SCALE GENOMIC DNA]</scope>
    <source>
        <strain evidence="17 18">Pan216</strain>
    </source>
</reference>
<dbReference type="AlphaFoldDB" id="A0A518BCN2"/>
<dbReference type="HAMAP" id="MF_01458">
    <property type="entry name" value="FtsH"/>
    <property type="match status" value="1"/>
</dbReference>
<evidence type="ECO:0000256" key="9">
    <source>
        <dbReference type="ARBA" id="ARBA00022840"/>
    </source>
</evidence>
<dbReference type="EC" id="3.4.24.-" evidence="14"/>
<comment type="subcellular location">
    <subcellularLocation>
        <location evidence="14">Cell membrane</location>
        <topology evidence="14">Multi-pass membrane protein</topology>
        <orientation evidence="14">Cytoplasmic side</orientation>
    </subcellularLocation>
    <subcellularLocation>
        <location evidence="1">Membrane</location>
    </subcellularLocation>
</comment>
<keyword evidence="14" id="KW-1003">Cell membrane</keyword>
<dbReference type="Pfam" id="PF17862">
    <property type="entry name" value="AAA_lid_3"/>
    <property type="match status" value="1"/>
</dbReference>
<evidence type="ECO:0000256" key="5">
    <source>
        <dbReference type="ARBA" id="ARBA00022723"/>
    </source>
</evidence>
<dbReference type="InterPro" id="IPR037219">
    <property type="entry name" value="Peptidase_M41-like"/>
</dbReference>
<feature type="binding site" evidence="14">
    <location>
        <begin position="270"/>
        <end position="277"/>
    </location>
    <ligand>
        <name>ATP</name>
        <dbReference type="ChEBI" id="CHEBI:30616"/>
    </ligand>
</feature>